<comment type="caution">
    <text evidence="1">The sequence shown here is derived from an EMBL/GenBank/DDBJ whole genome shotgun (WGS) entry which is preliminary data.</text>
</comment>
<organism evidence="1 2">
    <name type="scientific">Virgisporangium aliadipatigenens</name>
    <dbReference type="NCBI Taxonomy" id="741659"/>
    <lineage>
        <taxon>Bacteria</taxon>
        <taxon>Bacillati</taxon>
        <taxon>Actinomycetota</taxon>
        <taxon>Actinomycetes</taxon>
        <taxon>Micromonosporales</taxon>
        <taxon>Micromonosporaceae</taxon>
        <taxon>Virgisporangium</taxon>
    </lineage>
</organism>
<evidence type="ECO:0000313" key="1">
    <source>
        <dbReference type="EMBL" id="GIJ47384.1"/>
    </source>
</evidence>
<evidence type="ECO:0000313" key="2">
    <source>
        <dbReference type="Proteomes" id="UP000619260"/>
    </source>
</evidence>
<dbReference type="InterPro" id="IPR049790">
    <property type="entry name" value="Rv3655c/TadE"/>
</dbReference>
<evidence type="ECO:0008006" key="3">
    <source>
        <dbReference type="Google" id="ProtNLM"/>
    </source>
</evidence>
<proteinExistence type="predicted"/>
<dbReference type="AlphaFoldDB" id="A0A8J3YKY9"/>
<name>A0A8J3YKY9_9ACTN</name>
<dbReference type="Proteomes" id="UP000619260">
    <property type="component" value="Unassembled WGS sequence"/>
</dbReference>
<dbReference type="NCBIfam" id="NF041390">
    <property type="entry name" value="TadE_Rv3655c"/>
    <property type="match status" value="1"/>
</dbReference>
<keyword evidence="2" id="KW-1185">Reference proteome</keyword>
<sequence>MNVCLARLRRSFDKDGRRDRGSVTAELAAALPALLLLMAFGVAGVTAASTKMRCLAAARDAAIAAARGEDGGAAAARMLPAGARVGVTRDGDLVRVSVTAEVRPLGRNMPGFTVSAQAVAAAEPGAP</sequence>
<dbReference type="RefSeq" id="WP_239153215.1">
    <property type="nucleotide sequence ID" value="NZ_BOPF01000014.1"/>
</dbReference>
<gene>
    <name evidence="1" type="ORF">Val02_42700</name>
</gene>
<protein>
    <recommendedName>
        <fullName evidence="3">Pilus assembly protein TadE</fullName>
    </recommendedName>
</protein>
<accession>A0A8J3YKY9</accession>
<reference evidence="1" key="1">
    <citation type="submission" date="2021-01" db="EMBL/GenBank/DDBJ databases">
        <title>Whole genome shotgun sequence of Virgisporangium aliadipatigenens NBRC 105644.</title>
        <authorList>
            <person name="Komaki H."/>
            <person name="Tamura T."/>
        </authorList>
    </citation>
    <scope>NUCLEOTIDE SEQUENCE</scope>
    <source>
        <strain evidence="1">NBRC 105644</strain>
    </source>
</reference>
<dbReference type="EMBL" id="BOPF01000014">
    <property type="protein sequence ID" value="GIJ47384.1"/>
    <property type="molecule type" value="Genomic_DNA"/>
</dbReference>